<dbReference type="InterPro" id="IPR039261">
    <property type="entry name" value="FNR_nucleotide-bd"/>
</dbReference>
<dbReference type="PROSITE" id="PS51085">
    <property type="entry name" value="2FE2S_FER_2"/>
    <property type="match status" value="1"/>
</dbReference>
<protein>
    <submittedName>
        <fullName evidence="12">FAD-binding oxidoreductase</fullName>
    </submittedName>
</protein>
<evidence type="ECO:0000256" key="3">
    <source>
        <dbReference type="ARBA" id="ARBA00022714"/>
    </source>
</evidence>
<keyword evidence="4" id="KW-0479">Metal-binding</keyword>
<reference evidence="13" key="1">
    <citation type="journal article" date="2019" name="Int. J. Syst. Evol. Microbiol.">
        <title>The Global Catalogue of Microorganisms (GCM) 10K type strain sequencing project: providing services to taxonomists for standard genome sequencing and annotation.</title>
        <authorList>
            <consortium name="The Broad Institute Genomics Platform"/>
            <consortium name="The Broad Institute Genome Sequencing Center for Infectious Disease"/>
            <person name="Wu L."/>
            <person name="Ma J."/>
        </authorList>
    </citation>
    <scope>NUCLEOTIDE SEQUENCE [LARGE SCALE GENOMIC DNA]</scope>
    <source>
        <strain evidence="13">KCTC 42456</strain>
    </source>
</reference>
<comment type="caution">
    <text evidence="12">The sequence shown here is derived from an EMBL/GenBank/DDBJ whole genome shotgun (WGS) entry which is preliminary data.</text>
</comment>
<dbReference type="InterPro" id="IPR012675">
    <property type="entry name" value="Beta-grasp_dom_sf"/>
</dbReference>
<evidence type="ECO:0000256" key="1">
    <source>
        <dbReference type="ARBA" id="ARBA00001974"/>
    </source>
</evidence>
<dbReference type="Proteomes" id="UP001597546">
    <property type="component" value="Unassembled WGS sequence"/>
</dbReference>
<dbReference type="Pfam" id="PF00175">
    <property type="entry name" value="NAD_binding_1"/>
    <property type="match status" value="1"/>
</dbReference>
<evidence type="ECO:0000259" key="11">
    <source>
        <dbReference type="PROSITE" id="PS51384"/>
    </source>
</evidence>
<comment type="similarity">
    <text evidence="9">In the N-terminal section; belongs to the FAD-binding oxidoreductase type 6 family.</text>
</comment>
<dbReference type="RefSeq" id="WP_379047541.1">
    <property type="nucleotide sequence ID" value="NZ_JBHSKW010000067.1"/>
</dbReference>
<evidence type="ECO:0000313" key="12">
    <source>
        <dbReference type="EMBL" id="MFD2731520.1"/>
    </source>
</evidence>
<dbReference type="Pfam" id="PF00111">
    <property type="entry name" value="Fer2"/>
    <property type="match status" value="1"/>
</dbReference>
<feature type="domain" description="2Fe-2S ferredoxin-type" evidence="10">
    <location>
        <begin position="256"/>
        <end position="342"/>
    </location>
</feature>
<dbReference type="PANTHER" id="PTHR47354">
    <property type="entry name" value="NADH OXIDOREDUCTASE HCR"/>
    <property type="match status" value="1"/>
</dbReference>
<dbReference type="PROSITE" id="PS51384">
    <property type="entry name" value="FAD_FR"/>
    <property type="match status" value="1"/>
</dbReference>
<dbReference type="Gene3D" id="3.40.50.80">
    <property type="entry name" value="Nucleotide-binding domain of ferredoxin-NADP reductase (FNR) module"/>
    <property type="match status" value="1"/>
</dbReference>
<dbReference type="Gene3D" id="2.40.30.10">
    <property type="entry name" value="Translation factors"/>
    <property type="match status" value="1"/>
</dbReference>
<evidence type="ECO:0000256" key="7">
    <source>
        <dbReference type="ARBA" id="ARBA00023004"/>
    </source>
</evidence>
<dbReference type="InterPro" id="IPR008333">
    <property type="entry name" value="Cbr1-like_FAD-bd_dom"/>
</dbReference>
<dbReference type="PANTHER" id="PTHR47354:SF6">
    <property type="entry name" value="NADH OXIDOREDUCTASE HCR"/>
    <property type="match status" value="1"/>
</dbReference>
<accession>A0ABW5TRZ5</accession>
<dbReference type="SUPFAM" id="SSF63380">
    <property type="entry name" value="Riboflavin synthase domain-like"/>
    <property type="match status" value="1"/>
</dbReference>
<dbReference type="InterPro" id="IPR001709">
    <property type="entry name" value="Flavoprot_Pyr_Nucl_cyt_Rdtase"/>
</dbReference>
<keyword evidence="2" id="KW-0285">Flavoprotein</keyword>
<keyword evidence="7" id="KW-0408">Iron</keyword>
<proteinExistence type="inferred from homology"/>
<keyword evidence="5" id="KW-0274">FAD</keyword>
<evidence type="ECO:0000259" key="10">
    <source>
        <dbReference type="PROSITE" id="PS51085"/>
    </source>
</evidence>
<dbReference type="InterPro" id="IPR001041">
    <property type="entry name" value="2Fe-2S_ferredoxin-type"/>
</dbReference>
<sequence>MQNYTLKVIAIRRETQDTITLCFKQPGLKKIKYQAGQYLTLIFRINGRRYIRPYSFSSAPSVDIDLEVTVKRVPNGIVSNHINDVVKEGDVIEAMQPMGDFVLPDTEIKNVFLWGAGSGITPLISIAKYTLSVHKEASVKLIYGNKLKESTIFYDEINKLCRLHQHKFKSWHFHTRLSIEENLPDVIQGRINPSTVIDILNHEDLKESLHFICGPVGLKESVKNKLTISGIPDSNIFSEDFELVKNPKDFEEIETQNVTLFFQEKSTVLEVIKGKSILETALDANIELPYSCQTGNCSTCKGKLKTGKLKMIGLREQRTDLGIDEFLLCCSHPLDGEVYIEC</sequence>
<dbReference type="SUPFAM" id="SSF54292">
    <property type="entry name" value="2Fe-2S ferredoxin-like"/>
    <property type="match status" value="1"/>
</dbReference>
<keyword evidence="8" id="KW-0411">Iron-sulfur</keyword>
<dbReference type="InterPro" id="IPR001433">
    <property type="entry name" value="OxRdtase_FAD/NAD-bd"/>
</dbReference>
<feature type="domain" description="FAD-binding FR-type" evidence="11">
    <location>
        <begin position="1"/>
        <end position="104"/>
    </location>
</feature>
<dbReference type="InterPro" id="IPR006058">
    <property type="entry name" value="2Fe2S_fd_BS"/>
</dbReference>
<evidence type="ECO:0000256" key="6">
    <source>
        <dbReference type="ARBA" id="ARBA00023002"/>
    </source>
</evidence>
<evidence type="ECO:0000256" key="8">
    <source>
        <dbReference type="ARBA" id="ARBA00023014"/>
    </source>
</evidence>
<comment type="cofactor">
    <cofactor evidence="1">
        <name>FAD</name>
        <dbReference type="ChEBI" id="CHEBI:57692"/>
    </cofactor>
</comment>
<evidence type="ECO:0000256" key="9">
    <source>
        <dbReference type="ARBA" id="ARBA00061434"/>
    </source>
</evidence>
<organism evidence="12 13">
    <name type="scientific">Pedobacter alpinus</name>
    <dbReference type="NCBI Taxonomy" id="1590643"/>
    <lineage>
        <taxon>Bacteria</taxon>
        <taxon>Pseudomonadati</taxon>
        <taxon>Bacteroidota</taxon>
        <taxon>Sphingobacteriia</taxon>
        <taxon>Sphingobacteriales</taxon>
        <taxon>Sphingobacteriaceae</taxon>
        <taxon>Pedobacter</taxon>
    </lineage>
</organism>
<dbReference type="InterPro" id="IPR017927">
    <property type="entry name" value="FAD-bd_FR_type"/>
</dbReference>
<evidence type="ECO:0000256" key="2">
    <source>
        <dbReference type="ARBA" id="ARBA00022630"/>
    </source>
</evidence>
<dbReference type="PROSITE" id="PS00197">
    <property type="entry name" value="2FE2S_FER_1"/>
    <property type="match status" value="1"/>
</dbReference>
<dbReference type="EMBL" id="JBHULV010000023">
    <property type="protein sequence ID" value="MFD2731520.1"/>
    <property type="molecule type" value="Genomic_DNA"/>
</dbReference>
<dbReference type="InterPro" id="IPR017938">
    <property type="entry name" value="Riboflavin_synthase-like_b-brl"/>
</dbReference>
<dbReference type="InterPro" id="IPR050415">
    <property type="entry name" value="MRET"/>
</dbReference>
<evidence type="ECO:0000256" key="5">
    <source>
        <dbReference type="ARBA" id="ARBA00022827"/>
    </source>
</evidence>
<keyword evidence="6" id="KW-0560">Oxidoreductase</keyword>
<dbReference type="Pfam" id="PF00970">
    <property type="entry name" value="FAD_binding_6"/>
    <property type="match status" value="1"/>
</dbReference>
<evidence type="ECO:0000256" key="4">
    <source>
        <dbReference type="ARBA" id="ARBA00022723"/>
    </source>
</evidence>
<evidence type="ECO:0000313" key="13">
    <source>
        <dbReference type="Proteomes" id="UP001597546"/>
    </source>
</evidence>
<dbReference type="PRINTS" id="PR00371">
    <property type="entry name" value="FPNCR"/>
</dbReference>
<dbReference type="Gene3D" id="3.10.20.30">
    <property type="match status" value="1"/>
</dbReference>
<gene>
    <name evidence="12" type="ORF">ACFSSE_07365</name>
</gene>
<dbReference type="CDD" id="cd06214">
    <property type="entry name" value="PA_degradation_oxidoreductase_like"/>
    <property type="match status" value="1"/>
</dbReference>
<dbReference type="InterPro" id="IPR036010">
    <property type="entry name" value="2Fe-2S_ferredoxin-like_sf"/>
</dbReference>
<keyword evidence="13" id="KW-1185">Reference proteome</keyword>
<dbReference type="CDD" id="cd00207">
    <property type="entry name" value="fer2"/>
    <property type="match status" value="1"/>
</dbReference>
<name>A0ABW5TRZ5_9SPHI</name>
<dbReference type="SUPFAM" id="SSF52343">
    <property type="entry name" value="Ferredoxin reductase-like, C-terminal NADP-linked domain"/>
    <property type="match status" value="1"/>
</dbReference>
<keyword evidence="3" id="KW-0001">2Fe-2S</keyword>